<dbReference type="Proteomes" id="UP000054886">
    <property type="component" value="Unassembled WGS sequence"/>
</dbReference>
<evidence type="ECO:0000313" key="10">
    <source>
        <dbReference type="Proteomes" id="UP000054886"/>
    </source>
</evidence>
<dbReference type="SMR" id="A0A0W0C6H0"/>
<proteinExistence type="inferred from homology"/>
<evidence type="ECO:0000256" key="4">
    <source>
        <dbReference type="ARBA" id="ARBA00023128"/>
    </source>
</evidence>
<dbReference type="GO" id="GO:0003735">
    <property type="term" value="F:structural constituent of ribosome"/>
    <property type="evidence" value="ECO:0007669"/>
    <property type="project" value="InterPro"/>
</dbReference>
<dbReference type="EMBL" id="LLZZ01000196">
    <property type="protein sequence ID" value="KTA94966.1"/>
    <property type="molecule type" value="Genomic_DNA"/>
</dbReference>
<evidence type="ECO:0000256" key="5">
    <source>
        <dbReference type="ARBA" id="ARBA00023274"/>
    </source>
</evidence>
<dbReference type="GO" id="GO:0005840">
    <property type="term" value="C:ribosome"/>
    <property type="evidence" value="ECO:0007669"/>
    <property type="project" value="UniProtKB-KW"/>
</dbReference>
<comment type="caution">
    <text evidence="9">The sequence shown here is derived from an EMBL/GenBank/DDBJ whole genome shotgun (WGS) entry which is preliminary data.</text>
</comment>
<evidence type="ECO:0000313" key="8">
    <source>
        <dbReference type="EMBL" id="KTA94966.1"/>
    </source>
</evidence>
<gene>
    <name evidence="9" type="ORF">AO440_004676</name>
    <name evidence="8" type="ORF">AO440_005973</name>
</gene>
<sequence>MLKGRLNKNISRTSTTYLNNGNLNNNFKLNYINSNNNIYNYNNINKNGKYNIKVKLNYI</sequence>
<dbReference type="AlphaFoldDB" id="A0A0W0C6H0"/>
<evidence type="ECO:0000256" key="7">
    <source>
        <dbReference type="ARBA" id="ARBA00035430"/>
    </source>
</evidence>
<evidence type="ECO:0000313" key="9">
    <source>
        <dbReference type="EMBL" id="KTA94984.1"/>
    </source>
</evidence>
<dbReference type="GO" id="GO:1990904">
    <property type="term" value="C:ribonucleoprotein complex"/>
    <property type="evidence" value="ECO:0007669"/>
    <property type="project" value="UniProtKB-KW"/>
</dbReference>
<dbReference type="EMBL" id="LLZZ01000195">
    <property type="protein sequence ID" value="KTA94984.1"/>
    <property type="molecule type" value="Genomic_DNA"/>
</dbReference>
<reference evidence="9 10" key="1">
    <citation type="submission" date="2015-10" db="EMBL/GenBank/DDBJ databases">
        <title>Draft genomes sequences of Candida glabrata isolates 1A, 1B, 2A, 2B, 3A and 3B.</title>
        <authorList>
            <person name="Haavelsrud O.E."/>
            <person name="Gaustad P."/>
        </authorList>
    </citation>
    <scope>NUCLEOTIDE SEQUENCE [LARGE SCALE GENOMIC DNA]</scope>
    <source>
        <strain evidence="9">910700640</strain>
    </source>
</reference>
<organism evidence="9 10">
    <name type="scientific">Candida glabrata</name>
    <name type="common">Yeast</name>
    <name type="synonym">Torulopsis glabrata</name>
    <dbReference type="NCBI Taxonomy" id="5478"/>
    <lineage>
        <taxon>Eukaryota</taxon>
        <taxon>Fungi</taxon>
        <taxon>Dikarya</taxon>
        <taxon>Ascomycota</taxon>
        <taxon>Saccharomycotina</taxon>
        <taxon>Saccharomycetes</taxon>
        <taxon>Saccharomycetales</taxon>
        <taxon>Saccharomycetaceae</taxon>
        <taxon>Nakaseomyces</taxon>
    </lineage>
</organism>
<keyword evidence="4 9" id="KW-0496">Mitochondrion</keyword>
<keyword evidence="3 9" id="KW-0689">Ribosomal protein</keyword>
<dbReference type="GO" id="GO:0005739">
    <property type="term" value="C:mitochondrion"/>
    <property type="evidence" value="ECO:0007669"/>
    <property type="project" value="UniProtKB-SubCell"/>
</dbReference>
<keyword evidence="5" id="KW-0687">Ribonucleoprotein</keyword>
<protein>
    <recommendedName>
        <fullName evidence="6">Small ribosomal subunit protein uS3m</fullName>
    </recommendedName>
    <alternativeName>
        <fullName evidence="7">Ribosomal protein VAR1, mitochondrial</fullName>
    </alternativeName>
</protein>
<accession>A0A0W0C6H0</accession>
<evidence type="ECO:0000256" key="3">
    <source>
        <dbReference type="ARBA" id="ARBA00022980"/>
    </source>
</evidence>
<dbReference type="GO" id="GO:0006412">
    <property type="term" value="P:translation"/>
    <property type="evidence" value="ECO:0007669"/>
    <property type="project" value="InterPro"/>
</dbReference>
<geneLocation type="mitochondrion" evidence="9"/>
<evidence type="ECO:0000256" key="1">
    <source>
        <dbReference type="ARBA" id="ARBA00004173"/>
    </source>
</evidence>
<name>A0A0W0C6H0_CANGB</name>
<comment type="subcellular location">
    <subcellularLocation>
        <location evidence="1">Mitochondrion</location>
    </subcellularLocation>
</comment>
<dbReference type="InterPro" id="IPR007980">
    <property type="entry name" value="Ribosomal_uS3m_fun"/>
</dbReference>
<dbReference type="Pfam" id="PF05316">
    <property type="entry name" value="VAR1"/>
    <property type="match status" value="1"/>
</dbReference>
<comment type="similarity">
    <text evidence="2">Belongs to the universal ribosomal protein uS3 family.</text>
</comment>
<evidence type="ECO:0000256" key="6">
    <source>
        <dbReference type="ARBA" id="ARBA00035157"/>
    </source>
</evidence>
<evidence type="ECO:0000256" key="2">
    <source>
        <dbReference type="ARBA" id="ARBA00010761"/>
    </source>
</evidence>